<evidence type="ECO:0000256" key="6">
    <source>
        <dbReference type="ARBA" id="ARBA00022989"/>
    </source>
</evidence>
<keyword evidence="5" id="KW-0053">Apoptosis</keyword>
<reference evidence="9" key="1">
    <citation type="submission" date="2025-08" db="UniProtKB">
        <authorList>
            <consortium name="Ensembl"/>
        </authorList>
    </citation>
    <scope>IDENTIFICATION</scope>
</reference>
<dbReference type="Pfam" id="PF09815">
    <property type="entry name" value="XK-related"/>
    <property type="match status" value="1"/>
</dbReference>
<dbReference type="GO" id="GO:0043652">
    <property type="term" value="P:engulfment of apoptotic cell"/>
    <property type="evidence" value="ECO:0007669"/>
    <property type="project" value="TreeGrafter"/>
</dbReference>
<evidence type="ECO:0000256" key="3">
    <source>
        <dbReference type="ARBA" id="ARBA00022475"/>
    </source>
</evidence>
<dbReference type="InterPro" id="IPR050895">
    <property type="entry name" value="XK-related_scramblase"/>
</dbReference>
<sequence length="312" mass="36212">MILSMPTERYVQYLKLRWTIGIEDTPTVATIFSPSINPKYQSSLEQADDIGLLRAFDTFLEHTPQLVLLLANSNCPIKLSYGEFPWGPVPLYFMKPAFHLSSARRCLTTPSYLLESSSHFGCCITYLLFNLLLVTPRVLSIALYVSSVKYYYIILHLVVELTVMLIICYFARTNFMTSSILEWIYRLVISVCLIYTWFNIVKGPTKRYRIIYHCFIIIDTSIMLVLAWWYWKQKPSSHVGFVVIASIVAASYMLGLVITCLYYKWMMCRLNRCEFDEVDGVPTTSLSTAAVHQPYRRLQMNTSNPTMREEFF</sequence>
<reference evidence="9" key="2">
    <citation type="submission" date="2025-09" db="UniProtKB">
        <authorList>
            <consortium name="Ensembl"/>
        </authorList>
    </citation>
    <scope>IDENTIFICATION</scope>
</reference>
<dbReference type="GO" id="GO:0005886">
    <property type="term" value="C:plasma membrane"/>
    <property type="evidence" value="ECO:0007669"/>
    <property type="project" value="UniProtKB-SubCell"/>
</dbReference>
<dbReference type="Proteomes" id="UP000694388">
    <property type="component" value="Unplaced"/>
</dbReference>
<feature type="transmembrane region" description="Helical" evidence="8">
    <location>
        <begin position="210"/>
        <end position="231"/>
    </location>
</feature>
<dbReference type="GeneTree" id="ENSGT00930000152805"/>
<comment type="similarity">
    <text evidence="2 8">Belongs to the XK family.</text>
</comment>
<dbReference type="Ensembl" id="ENSEBUT00000006873.1">
    <property type="protein sequence ID" value="ENSEBUP00000006416.1"/>
    <property type="gene ID" value="ENSEBUG00000004253.1"/>
</dbReference>
<feature type="transmembrane region" description="Helical" evidence="8">
    <location>
        <begin position="237"/>
        <end position="263"/>
    </location>
</feature>
<keyword evidence="4 8" id="KW-0812">Transmembrane</keyword>
<proteinExistence type="inferred from homology"/>
<comment type="subcellular location">
    <subcellularLocation>
        <location evidence="1">Cell membrane</location>
        <topology evidence="1">Multi-pass membrane protein</topology>
    </subcellularLocation>
    <subcellularLocation>
        <location evidence="8">Membrane</location>
        <topology evidence="8">Multi-pass membrane protein</topology>
    </subcellularLocation>
</comment>
<evidence type="ECO:0000313" key="10">
    <source>
        <dbReference type="Proteomes" id="UP000694388"/>
    </source>
</evidence>
<accession>A0A8C4NGN7</accession>
<evidence type="ECO:0000256" key="5">
    <source>
        <dbReference type="ARBA" id="ARBA00022703"/>
    </source>
</evidence>
<evidence type="ECO:0000256" key="8">
    <source>
        <dbReference type="RuleBase" id="RU910716"/>
    </source>
</evidence>
<evidence type="ECO:0000256" key="1">
    <source>
        <dbReference type="ARBA" id="ARBA00004651"/>
    </source>
</evidence>
<keyword evidence="7 8" id="KW-0472">Membrane</keyword>
<feature type="transmembrane region" description="Helical" evidence="8">
    <location>
        <begin position="152"/>
        <end position="171"/>
    </location>
</feature>
<dbReference type="GO" id="GO:0070782">
    <property type="term" value="P:phosphatidylserine exposure on apoptotic cell surface"/>
    <property type="evidence" value="ECO:0007669"/>
    <property type="project" value="TreeGrafter"/>
</dbReference>
<feature type="transmembrane region" description="Helical" evidence="8">
    <location>
        <begin position="183"/>
        <end position="201"/>
    </location>
</feature>
<dbReference type="PANTHER" id="PTHR16024:SF8">
    <property type="entry name" value="XK-RELATED PROTEIN 8"/>
    <property type="match status" value="1"/>
</dbReference>
<evidence type="ECO:0000256" key="7">
    <source>
        <dbReference type="ARBA" id="ARBA00023136"/>
    </source>
</evidence>
<evidence type="ECO:0000313" key="9">
    <source>
        <dbReference type="Ensembl" id="ENSEBUP00000006416.1"/>
    </source>
</evidence>
<dbReference type="AlphaFoldDB" id="A0A8C4NGN7"/>
<feature type="transmembrane region" description="Helical" evidence="8">
    <location>
        <begin position="124"/>
        <end position="145"/>
    </location>
</feature>
<dbReference type="PANTHER" id="PTHR16024">
    <property type="entry name" value="XK-RELATED PROTEIN"/>
    <property type="match status" value="1"/>
</dbReference>
<dbReference type="InterPro" id="IPR018629">
    <property type="entry name" value="XK-rel"/>
</dbReference>
<evidence type="ECO:0000256" key="4">
    <source>
        <dbReference type="ARBA" id="ARBA00022692"/>
    </source>
</evidence>
<protein>
    <recommendedName>
        <fullName evidence="8">XK-related protein</fullName>
    </recommendedName>
</protein>
<keyword evidence="6 8" id="KW-1133">Transmembrane helix</keyword>
<evidence type="ECO:0000256" key="2">
    <source>
        <dbReference type="ARBA" id="ARBA00008789"/>
    </source>
</evidence>
<name>A0A8C4NGN7_EPTBU</name>
<dbReference type="GO" id="GO:1902742">
    <property type="term" value="P:apoptotic process involved in development"/>
    <property type="evidence" value="ECO:0007669"/>
    <property type="project" value="TreeGrafter"/>
</dbReference>
<keyword evidence="3" id="KW-1003">Cell membrane</keyword>
<organism evidence="9 10">
    <name type="scientific">Eptatretus burgeri</name>
    <name type="common">Inshore hagfish</name>
    <dbReference type="NCBI Taxonomy" id="7764"/>
    <lineage>
        <taxon>Eukaryota</taxon>
        <taxon>Metazoa</taxon>
        <taxon>Chordata</taxon>
        <taxon>Craniata</taxon>
        <taxon>Vertebrata</taxon>
        <taxon>Cyclostomata</taxon>
        <taxon>Myxini</taxon>
        <taxon>Myxiniformes</taxon>
        <taxon>Myxinidae</taxon>
        <taxon>Eptatretinae</taxon>
        <taxon>Eptatretus</taxon>
    </lineage>
</organism>
<keyword evidence="10" id="KW-1185">Reference proteome</keyword>